<dbReference type="EMBL" id="JACBFH010000001">
    <property type="protein sequence ID" value="NYY90001.1"/>
    <property type="molecule type" value="Genomic_DNA"/>
</dbReference>
<dbReference type="GeneID" id="46496401"/>
<sequence>MKDYQASIEKLRKDAAEAALIRDSAMDEAKREVFNRLWEHLNRLADEVEQALRKGQT</sequence>
<evidence type="ECO:0000313" key="2">
    <source>
        <dbReference type="EMBL" id="MBO1860398.1"/>
    </source>
</evidence>
<dbReference type="RefSeq" id="WP_165448183.1">
    <property type="nucleotide sequence ID" value="NZ_CP086136.1"/>
</dbReference>
<evidence type="ECO:0000313" key="4">
    <source>
        <dbReference type="EMBL" id="UEM13326.1"/>
    </source>
</evidence>
<name>A0A7Z0TMU3_9BRAD</name>
<evidence type="ECO:0000256" key="1">
    <source>
        <dbReference type="SAM" id="Coils"/>
    </source>
</evidence>
<feature type="coiled-coil region" evidence="1">
    <location>
        <begin position="1"/>
        <end position="28"/>
    </location>
</feature>
<dbReference type="KEGG" id="bban:J4G43_002990"/>
<reference evidence="5 6" key="1">
    <citation type="journal article" date="2017" name="Syst. Appl. Microbiol.">
        <title>Soybeans inoculated with root zone soils of Canadian native legumes harbour diverse and novel Bradyrhizobium spp. that possess agricultural potential.</title>
        <authorList>
            <person name="Bromfield E.S.P."/>
            <person name="Cloutier S."/>
            <person name="Tambong J.T."/>
            <person name="Tran Thi T.V."/>
        </authorList>
    </citation>
    <scope>NUCLEOTIDE SEQUENCE [LARGE SCALE GENOMIC DNA]</scope>
    <source>
        <strain evidence="5 6">323S2</strain>
    </source>
</reference>
<evidence type="ECO:0000313" key="7">
    <source>
        <dbReference type="Proteomes" id="UP000664702"/>
    </source>
</evidence>
<dbReference type="EMBL" id="CP088280">
    <property type="protein sequence ID" value="UGX93944.1"/>
    <property type="molecule type" value="Genomic_DNA"/>
</dbReference>
<reference evidence="3" key="2">
    <citation type="submission" date="2020-06" db="EMBL/GenBank/DDBJ databases">
        <title>Whole Genome Sequence of Bradyrhizobium sp. Strain 323S2.</title>
        <authorList>
            <person name="Bromfield E.S.P."/>
        </authorList>
    </citation>
    <scope>NUCLEOTIDE SEQUENCE [LARGE SCALE GENOMIC DNA]</scope>
    <source>
        <strain evidence="3">323S2</strain>
    </source>
</reference>
<dbReference type="AlphaFoldDB" id="A0A7Z0TMU3"/>
<protein>
    <submittedName>
        <fullName evidence="3">Uncharacterized protein</fullName>
    </submittedName>
</protein>
<dbReference type="EMBL" id="CP086136">
    <property type="protein sequence ID" value="UEM13326.1"/>
    <property type="molecule type" value="Genomic_DNA"/>
</dbReference>
<dbReference type="Proteomes" id="UP000664702">
    <property type="component" value="Chromosome"/>
</dbReference>
<evidence type="ECO:0000313" key="6">
    <source>
        <dbReference type="Proteomes" id="UP000564836"/>
    </source>
</evidence>
<keyword evidence="1" id="KW-0175">Coiled coil</keyword>
<reference evidence="2" key="3">
    <citation type="submission" date="2021-03" db="EMBL/GenBank/DDBJ databases">
        <title>Whole Genome Sequence of Bradyrhizobium sp. Strain 144S4.</title>
        <authorList>
            <person name="Bromfield E.S.P."/>
            <person name="Cloutier S."/>
        </authorList>
    </citation>
    <scope>NUCLEOTIDE SEQUENCE [LARGE SCALE GENOMIC DNA]</scope>
    <source>
        <strain evidence="2">144S4</strain>
    </source>
</reference>
<accession>A0A7Z0TMU3</accession>
<organism evidence="3">
    <name type="scientific">Bradyrhizobium barranii subsp. barranii</name>
    <dbReference type="NCBI Taxonomy" id="2823807"/>
    <lineage>
        <taxon>Bacteria</taxon>
        <taxon>Pseudomonadati</taxon>
        <taxon>Pseudomonadota</taxon>
        <taxon>Alphaproteobacteria</taxon>
        <taxon>Hyphomicrobiales</taxon>
        <taxon>Nitrobacteraceae</taxon>
        <taxon>Bradyrhizobium</taxon>
        <taxon>Bradyrhizobium barranii</taxon>
    </lineage>
</organism>
<evidence type="ECO:0000313" key="3">
    <source>
        <dbReference type="EMBL" id="NYY90001.1"/>
    </source>
</evidence>
<evidence type="ECO:0000313" key="5">
    <source>
        <dbReference type="EMBL" id="UGX93944.1"/>
    </source>
</evidence>
<gene>
    <name evidence="5" type="ORF">G6321_00051720</name>
    <name evidence="3" type="ORF">G6321_16700</name>
    <name evidence="4" type="ORF">J4G43_002990</name>
    <name evidence="2" type="ORF">J4G43_05220</name>
</gene>
<proteinExistence type="predicted"/>
<reference evidence="6 7" key="4">
    <citation type="journal article" date="2022" name="Int. J. Syst. Evol. Microbiol.">
        <title>Strains of Bradyrhizobium barranii sp. nov. associated with legumes native to Canada are symbionts of soybeans and belong to different subspecies (subsp. barranii subsp. nov. and subsp. apii subsp. nov.) and symbiovars (sv. glycinearum and sv. septentrionale).</title>
        <authorList>
            <person name="Bromfield E.S.P."/>
            <person name="Cloutier S."/>
            <person name="Wasai-Hara S."/>
            <person name="Minamisawa K."/>
        </authorList>
    </citation>
    <scope>NUCLEOTIDE SEQUENCE [LARGE SCALE GENOMIC DNA]</scope>
    <source>
        <strain evidence="4 7">144S4</strain>
        <strain evidence="6">323S2</strain>
    </source>
</reference>
<dbReference type="Proteomes" id="UP000564836">
    <property type="component" value="Chromosome"/>
</dbReference>
<dbReference type="EMBL" id="JAGEMI010000001">
    <property type="protein sequence ID" value="MBO1860398.1"/>
    <property type="molecule type" value="Genomic_DNA"/>
</dbReference>